<keyword evidence="1" id="KW-1133">Transmembrane helix</keyword>
<accession>A0A965GDI6</accession>
<sequence length="131" mass="14855">KKWLSLVAMNPAQYLQTKIMLSSQLLLAGDSRVDEDQFHKKLLLSPLTILRDLRLFSVLPFLTLILLSTWFWRKSISKVEASAIFIFYLFGVASVAISFIGDNQRYLIPISIVTGLLTLVQSRAKRVPITS</sequence>
<evidence type="ECO:0000313" key="3">
    <source>
        <dbReference type="Proteomes" id="UP000740727"/>
    </source>
</evidence>
<feature type="non-terminal residue" evidence="2">
    <location>
        <position position="1"/>
    </location>
</feature>
<feature type="transmembrane region" description="Helical" evidence="1">
    <location>
        <begin position="53"/>
        <end position="72"/>
    </location>
</feature>
<name>A0A965GDI6_9PROT</name>
<dbReference type="AlphaFoldDB" id="A0A965GDI6"/>
<organism evidence="2 3">
    <name type="scientific">Candidatus Fonsibacter lacus</name>
    <dbReference type="NCBI Taxonomy" id="2576439"/>
    <lineage>
        <taxon>Bacteria</taxon>
        <taxon>Pseudomonadati</taxon>
        <taxon>Pseudomonadota</taxon>
        <taxon>Alphaproteobacteria</taxon>
        <taxon>Candidatus Pelagibacterales</taxon>
        <taxon>Candidatus Pelagibacterales incertae sedis</taxon>
        <taxon>Candidatus Fonsibacter</taxon>
    </lineage>
</organism>
<keyword evidence="1" id="KW-0472">Membrane</keyword>
<evidence type="ECO:0000313" key="2">
    <source>
        <dbReference type="EMBL" id="NBR94529.1"/>
    </source>
</evidence>
<evidence type="ECO:0000256" key="1">
    <source>
        <dbReference type="SAM" id="Phobius"/>
    </source>
</evidence>
<gene>
    <name evidence="2" type="ORF">EBT44_06885</name>
</gene>
<proteinExistence type="predicted"/>
<protein>
    <submittedName>
        <fullName evidence="2">Uncharacterized protein</fullName>
    </submittedName>
</protein>
<dbReference type="Proteomes" id="UP000740727">
    <property type="component" value="Unassembled WGS sequence"/>
</dbReference>
<comment type="caution">
    <text evidence="2">The sequence shown here is derived from an EMBL/GenBank/DDBJ whole genome shotgun (WGS) entry which is preliminary data.</text>
</comment>
<reference evidence="2" key="1">
    <citation type="submission" date="2018-10" db="EMBL/GenBank/DDBJ databases">
        <title>Iterative Subtractive Binning of Freshwater Chronoseries Metagenomes Recovers Nearly Complete Genomes from over Four Hundred Novel Species.</title>
        <authorList>
            <person name="Rodriguez-R L.M."/>
            <person name="Tsementzi D."/>
            <person name="Luo C."/>
            <person name="Konstantinidis K.T."/>
        </authorList>
    </citation>
    <scope>NUCLEOTIDE SEQUENCE</scope>
    <source>
        <strain evidence="2">WB5_2A_028</strain>
    </source>
</reference>
<dbReference type="EMBL" id="RFXN01000178">
    <property type="protein sequence ID" value="NBR94529.1"/>
    <property type="molecule type" value="Genomic_DNA"/>
</dbReference>
<feature type="transmembrane region" description="Helical" evidence="1">
    <location>
        <begin position="79"/>
        <end position="100"/>
    </location>
</feature>
<keyword evidence="1" id="KW-0812">Transmembrane</keyword>